<dbReference type="EMBL" id="LC432338">
    <property type="protein sequence ID" value="BBG92292.1"/>
    <property type="molecule type" value="Genomic_RNA"/>
</dbReference>
<evidence type="ECO:0000256" key="7">
    <source>
        <dbReference type="RuleBase" id="RU364050"/>
    </source>
</evidence>
<keyword evidence="5 7" id="KW-0547">Nucleotide-binding</keyword>
<evidence type="ECO:0000256" key="2">
    <source>
        <dbReference type="ARBA" id="ARBA00022484"/>
    </source>
</evidence>
<keyword evidence="3 7" id="KW-0808">Transferase</keyword>
<evidence type="ECO:0000256" key="5">
    <source>
        <dbReference type="ARBA" id="ARBA00022741"/>
    </source>
</evidence>
<organism evidence="8">
    <name type="scientific">Magnaporthe oryzae chrysovirus 1</name>
    <dbReference type="NCBI Taxonomy" id="764348"/>
    <lineage>
        <taxon>Viruses</taxon>
        <taxon>Riboviria</taxon>
        <taxon>Orthornavirae</taxon>
        <taxon>Duplornaviricota</taxon>
        <taxon>Chrymotiviricetes</taxon>
        <taxon>Ghabrivirales</taxon>
        <taxon>Alphatotivirineae</taxon>
        <taxon>Chrysoviridae</taxon>
        <taxon>Chrysovirus</taxon>
    </lineage>
</organism>
<evidence type="ECO:0000313" key="8">
    <source>
        <dbReference type="EMBL" id="BBG92292.1"/>
    </source>
</evidence>
<reference evidence="8" key="1">
    <citation type="journal article" date="2019" name="Virology">
        <title>Magnaporthe oryzae chrysovirus 1 strain D confers growth inhibition to the host fungus and exhibits multiform viral structural proteins.</title>
        <authorList>
            <person name="Higashiura T."/>
            <person name="Katoh Y."/>
            <person name="Urayama S."/>
            <person name="Hayashi O."/>
            <person name="Aihara M."/>
            <person name="Fukuhara T."/>
            <person name="Fuji S."/>
            <person name="Kobayashi T."/>
            <person name="Hase S."/>
            <person name="Arie T."/>
            <person name="Teraoka T."/>
            <person name="Komatsu K."/>
            <person name="Moriyama H."/>
        </authorList>
    </citation>
    <scope>NUCLEOTIDE SEQUENCE</scope>
    <source>
        <strain evidence="8">MoCV1/D</strain>
    </source>
</reference>
<keyword evidence="7" id="KW-0693">Viral RNA replication</keyword>
<keyword evidence="2 7" id="KW-0696">RNA-directed RNA polymerase</keyword>
<proteinExistence type="predicted"/>
<evidence type="ECO:0000256" key="3">
    <source>
        <dbReference type="ARBA" id="ARBA00022679"/>
    </source>
</evidence>
<dbReference type="InterPro" id="IPR043502">
    <property type="entry name" value="DNA/RNA_pol_sf"/>
</dbReference>
<dbReference type="GO" id="GO:0003723">
    <property type="term" value="F:RNA binding"/>
    <property type="evidence" value="ECO:0007669"/>
    <property type="project" value="InterPro"/>
</dbReference>
<sequence>MAGKYDEDVGSLGSGEPVFGASYTNIWHSTLLATDGSATTEGPALYAVVLPLSCGKSSLASVLSGYDIDDMVVNSAAMHADDEWRLMLDSRTKGWAYEDKAAYRLANDLMLRRARRFLHSFEGDDNAPVVYVHTRELATALGLRIIFDGYVEEGAWLSCRRQLESDAVTRDRDLRAYRGQVAANRAHAIRHRQPEPTPYTSHSRLAEAAEAAITRTGLCAGSPRDLADRAKLCGAPPQVMLDLAHSICRDSHRPAWLRAVAAKLLRYRMGEVLPQEALAADNYSEWARVIHAADQHRVAEAPAQALRGPDWSEVFPYGAGNSRFALVKIGDWIDYTGTSAMGFGYEWFRQMVTRREGTYEQASCMLLMGDVFDYMAPELHPLIQRLPMGSLKLEHYAEVAKEIHRLVRSSVTLLGRRLDAGQLSICTYWDCLAGRYLGSGDMEKELADRTSEQKPRVWVSRDGTQSADRFAHEFACEVRALLHQTIADGGERMRTVTDMVASFDTFLEYRKKWVRPGSVTGSPKTDIYLEAVSEREGMIAEIADDIAAMGTYVLANVRLNKAATFEFAEFPAIVKRVLADYVPNSFTRYFIKNEIGKPAGRPLYPSHLAHYVVGQFALYALMKAQPIPKVRLTAERDVAMDEHWMWMQAREFTVGVMLDYDNFNEKHEFADMQLIMRELKGLYRTAGVLSPDLKVMIDWVAEAYDRTVLEYDGELHSFKHGMLSGQAPTSAINNIINGANKRLLIRQVEELTGRVIFQKRTSGGDDVAGETYSLYDAYLAVKCGQLMGLAFKDIKQLLSADYYEFFRLFVSVQGVHGSLPRALGSICSGQWSNSVKAKFVDPAAKLSSVTDAAFKISRRAGGNATFREKLCATAFKKWATYNEQVLVKGFIHGEKHSGGLGVPMSDGSVLSIEPIQWPDEERVRLKGLPTDASRVVVADAVEQATQLVGPDGVEAVDTVANRLSEQVFKANVAAMEGSRVGQLLGSWEGPRSVKVHGILRITEADAAVTAPTVEEFRAAYAKHKTMIEYYRQVGARYDALAGVVKPKARERLARASCNGTPCDYKKLYFWKENLTLYGCGTYLLTEDTYDAASMLALVVSSELSNEAVSRRLAECAVALSKAGMVSY</sequence>
<gene>
    <name evidence="8" type="primary">RdRp</name>
</gene>
<protein>
    <recommendedName>
        <fullName evidence="1 7">RNA-directed RNA polymerase</fullName>
        <ecNumber evidence="1 7">2.7.7.48</ecNumber>
    </recommendedName>
</protein>
<evidence type="ECO:0000256" key="4">
    <source>
        <dbReference type="ARBA" id="ARBA00022695"/>
    </source>
</evidence>
<dbReference type="EC" id="2.7.7.48" evidence="1 7"/>
<dbReference type="GO" id="GO:0006351">
    <property type="term" value="P:DNA-templated transcription"/>
    <property type="evidence" value="ECO:0007669"/>
    <property type="project" value="InterPro"/>
</dbReference>
<dbReference type="SUPFAM" id="SSF56672">
    <property type="entry name" value="DNA/RNA polymerases"/>
    <property type="match status" value="1"/>
</dbReference>
<accession>A0A510E8M9</accession>
<dbReference type="GO" id="GO:0003968">
    <property type="term" value="F:RNA-directed RNA polymerase activity"/>
    <property type="evidence" value="ECO:0007669"/>
    <property type="project" value="UniProtKB-KW"/>
</dbReference>
<comment type="catalytic activity">
    <reaction evidence="6 7">
        <text>RNA(n) + a ribonucleoside 5'-triphosphate = RNA(n+1) + diphosphate</text>
        <dbReference type="Rhea" id="RHEA:21248"/>
        <dbReference type="Rhea" id="RHEA-COMP:14527"/>
        <dbReference type="Rhea" id="RHEA-COMP:17342"/>
        <dbReference type="ChEBI" id="CHEBI:33019"/>
        <dbReference type="ChEBI" id="CHEBI:61557"/>
        <dbReference type="ChEBI" id="CHEBI:140395"/>
        <dbReference type="EC" id="2.7.7.48"/>
    </reaction>
</comment>
<evidence type="ECO:0000256" key="1">
    <source>
        <dbReference type="ARBA" id="ARBA00012494"/>
    </source>
</evidence>
<dbReference type="GO" id="GO:0000166">
    <property type="term" value="F:nucleotide binding"/>
    <property type="evidence" value="ECO:0007669"/>
    <property type="project" value="UniProtKB-KW"/>
</dbReference>
<dbReference type="InterPro" id="IPR001795">
    <property type="entry name" value="RNA-dir_pol_luteovirus"/>
</dbReference>
<name>A0A510E8M9_9VIRU</name>
<evidence type="ECO:0000256" key="6">
    <source>
        <dbReference type="ARBA" id="ARBA00048744"/>
    </source>
</evidence>
<keyword evidence="4 7" id="KW-0548">Nucleotidyltransferase</keyword>
<dbReference type="Pfam" id="PF02123">
    <property type="entry name" value="RdRP_4"/>
    <property type="match status" value="1"/>
</dbReference>